<dbReference type="GO" id="GO:0030007">
    <property type="term" value="P:intracellular potassium ion homeostasis"/>
    <property type="evidence" value="ECO:0007669"/>
    <property type="project" value="TreeGrafter"/>
</dbReference>
<dbReference type="eggNOG" id="KOG0203">
    <property type="taxonomic scope" value="Eukaryota"/>
</dbReference>
<keyword evidence="6" id="KW-1278">Translocase</keyword>
<dbReference type="VEuPathDB" id="FungiDB:AMAG_16142"/>
<keyword evidence="4" id="KW-0547">Nucleotide-binding</keyword>
<dbReference type="Pfam" id="PF00689">
    <property type="entry name" value="Cation_ATPase_C"/>
    <property type="match status" value="1"/>
</dbReference>
<dbReference type="Gene3D" id="3.40.50.1000">
    <property type="entry name" value="HAD superfamily/HAD-like"/>
    <property type="match status" value="1"/>
</dbReference>
<dbReference type="PROSITE" id="PS00154">
    <property type="entry name" value="ATPASE_E1_E2"/>
    <property type="match status" value="1"/>
</dbReference>
<evidence type="ECO:0000256" key="1">
    <source>
        <dbReference type="ARBA" id="ARBA00004651"/>
    </source>
</evidence>
<dbReference type="GO" id="GO:0036376">
    <property type="term" value="P:sodium ion export across plasma membrane"/>
    <property type="evidence" value="ECO:0007669"/>
    <property type="project" value="TreeGrafter"/>
</dbReference>
<feature type="region of interest" description="Disordered" evidence="9">
    <location>
        <begin position="1"/>
        <end position="24"/>
    </location>
</feature>
<dbReference type="Proteomes" id="UP000054350">
    <property type="component" value="Unassembled WGS sequence"/>
</dbReference>
<name>A0A0L0TA55_ALLM3</name>
<dbReference type="STRING" id="578462.A0A0L0TA55"/>
<dbReference type="SUPFAM" id="SSF81660">
    <property type="entry name" value="Metal cation-transporting ATPase, ATP-binding domain N"/>
    <property type="match status" value="1"/>
</dbReference>
<dbReference type="InterPro" id="IPR023214">
    <property type="entry name" value="HAD_sf"/>
</dbReference>
<dbReference type="InterPro" id="IPR059000">
    <property type="entry name" value="ATPase_P-type_domA"/>
</dbReference>
<proteinExistence type="predicted"/>
<feature type="transmembrane region" description="Helical" evidence="10">
    <location>
        <begin position="127"/>
        <end position="150"/>
    </location>
</feature>
<dbReference type="AlphaFoldDB" id="A0A0L0TA55"/>
<evidence type="ECO:0000256" key="6">
    <source>
        <dbReference type="ARBA" id="ARBA00022967"/>
    </source>
</evidence>
<feature type="transmembrane region" description="Helical" evidence="10">
    <location>
        <begin position="365"/>
        <end position="387"/>
    </location>
</feature>
<organism evidence="12 13">
    <name type="scientific">Allomyces macrogynus (strain ATCC 38327)</name>
    <name type="common">Allomyces javanicus var. macrogynus</name>
    <dbReference type="NCBI Taxonomy" id="578462"/>
    <lineage>
        <taxon>Eukaryota</taxon>
        <taxon>Fungi</taxon>
        <taxon>Fungi incertae sedis</taxon>
        <taxon>Blastocladiomycota</taxon>
        <taxon>Blastocladiomycetes</taxon>
        <taxon>Blastocladiales</taxon>
        <taxon>Blastocladiaceae</taxon>
        <taxon>Allomyces</taxon>
    </lineage>
</organism>
<dbReference type="GO" id="GO:0006883">
    <property type="term" value="P:intracellular sodium ion homeostasis"/>
    <property type="evidence" value="ECO:0007669"/>
    <property type="project" value="TreeGrafter"/>
</dbReference>
<reference evidence="12 13" key="1">
    <citation type="submission" date="2009-11" db="EMBL/GenBank/DDBJ databases">
        <title>Annotation of Allomyces macrogynus ATCC 38327.</title>
        <authorList>
            <consortium name="The Broad Institute Genome Sequencing Platform"/>
            <person name="Russ C."/>
            <person name="Cuomo C."/>
            <person name="Burger G."/>
            <person name="Gray M.W."/>
            <person name="Holland P.W.H."/>
            <person name="King N."/>
            <person name="Lang F.B.F."/>
            <person name="Roger A.J."/>
            <person name="Ruiz-Trillo I."/>
            <person name="Young S.K."/>
            <person name="Zeng Q."/>
            <person name="Gargeya S."/>
            <person name="Fitzgerald M."/>
            <person name="Haas B."/>
            <person name="Abouelleil A."/>
            <person name="Alvarado L."/>
            <person name="Arachchi H.M."/>
            <person name="Berlin A."/>
            <person name="Chapman S.B."/>
            <person name="Gearin G."/>
            <person name="Goldberg J."/>
            <person name="Griggs A."/>
            <person name="Gujja S."/>
            <person name="Hansen M."/>
            <person name="Heiman D."/>
            <person name="Howarth C."/>
            <person name="Larimer J."/>
            <person name="Lui A."/>
            <person name="MacDonald P.J.P."/>
            <person name="McCowen C."/>
            <person name="Montmayeur A."/>
            <person name="Murphy C."/>
            <person name="Neiman D."/>
            <person name="Pearson M."/>
            <person name="Priest M."/>
            <person name="Roberts A."/>
            <person name="Saif S."/>
            <person name="Shea T."/>
            <person name="Sisk P."/>
            <person name="Stolte C."/>
            <person name="Sykes S."/>
            <person name="Wortman J."/>
            <person name="Nusbaum C."/>
            <person name="Birren B."/>
        </authorList>
    </citation>
    <scope>NUCLEOTIDE SEQUENCE [LARGE SCALE GENOMIC DNA]</scope>
    <source>
        <strain evidence="12 13">ATCC 38327</strain>
    </source>
</reference>
<gene>
    <name evidence="12" type="ORF">AMAG_16142</name>
</gene>
<dbReference type="InterPro" id="IPR001757">
    <property type="entry name" value="P_typ_ATPase"/>
</dbReference>
<evidence type="ECO:0000256" key="2">
    <source>
        <dbReference type="ARBA" id="ARBA00022475"/>
    </source>
</evidence>
<keyword evidence="7 10" id="KW-1133">Transmembrane helix</keyword>
<dbReference type="InterPro" id="IPR006068">
    <property type="entry name" value="ATPase_P-typ_cation-transptr_C"/>
</dbReference>
<keyword evidence="3 10" id="KW-0812">Transmembrane</keyword>
<dbReference type="Pfam" id="PF00122">
    <property type="entry name" value="E1-E2_ATPase"/>
    <property type="match status" value="1"/>
</dbReference>
<sequence>MTLGPREEAGLSPGTPKSKRASLLSTAGSATTIPLAREITTHHGEAAELAINYRTLTHELTIKSNGGGGRKSAPDHGDAHKLTLHELALRFGTSLDRGLDDATATRRLGKFGSNALSPPPTDWLSKIAGYLFGGFASLMWIAGIIVFISWQPLGGDNPPSSNLALACAIMAVIVLQASFTAFQDYQTSRIMASINSMLPLSASVLRNGTIVAVPVANLVPGDIVHLRAGQKVPADLRLVEVTGLKLDNSILTGEAIPIHATVESTDDQFFETHNIALMGTLVTEGAGLGVVVTTGDRTLMGQVAKLASSTRLPASILQKEIQRFVYIIATLCIVTATTCLVWYMLYLRNRYPTFLSLSAFLSTDMGILVAYVPEGLPIAVTVVLTIVARRMLRQRVLVKNLSVVETLGCCSVICSDKTGTLTTNQMTVVDVALGIGEPIPLGTINDPAFVGKPLVAAAHLCNGAEFDEADMDLPIVSRRIRGDATDSALLRFAATQCDMPSQAAAVTRVVHVPFNSKVKRMLTVLTTKADAGTEVLSLLAGRSVVHGDQVLLAKGAPDYLLPHCRKYVSVDGRDMPLTDEAHEALVAHQVSLSSRGHRVLLIARRTFLGARTETVHSDLADDDAGIEALVSRGLVVLGLVGIVDPPRFETASVVETVRGAGVRVFMVTGDFPQTAAAIAKQVGIFTHQVVHTLADLGGVAPAIDGSESDFEAKAAAECDSAVQKKALISSSSANSMETHQFEFGDWFTDASLLLSGTDLRKMNMVQWHRACQYQEIVFARTTPEQKLQIVQTLQDCGNIVAVTGDGVNDAPALKNAHLGIAMGSGSDVAMAASAMVLLDSNFSSIVEALRQGRVVFENLKKVCMYLLPAGTFSELMPVLMNLFLGVPLPLSGFLMIVICIMTDVGPSIALMYEDAESNLLDRPPRRPSKDNMVDAKLLLHAYLFLGVIQSTIAHGLFFLYMTREWGLVPGDLFFAFDQYADGFGGLSQADLEKANAGGQCVYFVTLLLLQFGNLQATRLRRSSMLHHPPTRNPVLFIAMLVSLTIALLVVYLPACNKVMGTVPIPAMYWFVPIPLAVIIPLFDELRKWRVRTAEESILAKLAW</sequence>
<dbReference type="InterPro" id="IPR023299">
    <property type="entry name" value="ATPase_P-typ_cyto_dom_N"/>
</dbReference>
<evidence type="ECO:0000256" key="9">
    <source>
        <dbReference type="SAM" id="MobiDB-lite"/>
    </source>
</evidence>
<evidence type="ECO:0000313" key="12">
    <source>
        <dbReference type="EMBL" id="KNE71580.1"/>
    </source>
</evidence>
<feature type="transmembrane region" description="Helical" evidence="10">
    <location>
        <begin position="890"/>
        <end position="912"/>
    </location>
</feature>
<dbReference type="EMBL" id="GG745373">
    <property type="protein sequence ID" value="KNE71580.1"/>
    <property type="molecule type" value="Genomic_DNA"/>
</dbReference>
<dbReference type="SFLD" id="SFLDG00002">
    <property type="entry name" value="C1.7:_P-type_atpase_like"/>
    <property type="match status" value="1"/>
</dbReference>
<accession>A0A0L0TA55</accession>
<evidence type="ECO:0000256" key="7">
    <source>
        <dbReference type="ARBA" id="ARBA00022989"/>
    </source>
</evidence>
<dbReference type="GO" id="GO:0005886">
    <property type="term" value="C:plasma membrane"/>
    <property type="evidence" value="ECO:0007669"/>
    <property type="project" value="UniProtKB-SubCell"/>
</dbReference>
<dbReference type="PRINTS" id="PR00121">
    <property type="entry name" value="NAKATPASE"/>
</dbReference>
<dbReference type="PANTHER" id="PTHR43294">
    <property type="entry name" value="SODIUM/POTASSIUM-TRANSPORTING ATPASE SUBUNIT ALPHA"/>
    <property type="match status" value="1"/>
</dbReference>
<dbReference type="SUPFAM" id="SSF81653">
    <property type="entry name" value="Calcium ATPase, transduction domain A"/>
    <property type="match status" value="1"/>
</dbReference>
<keyword evidence="13" id="KW-1185">Reference proteome</keyword>
<protein>
    <submittedName>
        <fullName evidence="12">HAD ATPase, P-type, family IC</fullName>
    </submittedName>
</protein>
<evidence type="ECO:0000259" key="11">
    <source>
        <dbReference type="SMART" id="SM00831"/>
    </source>
</evidence>
<dbReference type="PRINTS" id="PR00119">
    <property type="entry name" value="CATATPASE"/>
</dbReference>
<dbReference type="InterPro" id="IPR008250">
    <property type="entry name" value="ATPase_P-typ_transduc_dom_A_sf"/>
</dbReference>
<dbReference type="GO" id="GO:0005524">
    <property type="term" value="F:ATP binding"/>
    <property type="evidence" value="ECO:0007669"/>
    <property type="project" value="UniProtKB-KW"/>
</dbReference>
<dbReference type="PANTHER" id="PTHR43294:SF21">
    <property type="entry name" value="CATION TRANSPORTING ATPASE"/>
    <property type="match status" value="1"/>
</dbReference>
<evidence type="ECO:0000256" key="10">
    <source>
        <dbReference type="SAM" id="Phobius"/>
    </source>
</evidence>
<dbReference type="InterPro" id="IPR004014">
    <property type="entry name" value="ATPase_P-typ_cation-transptr_N"/>
</dbReference>
<dbReference type="Pfam" id="PF00690">
    <property type="entry name" value="Cation_ATPase_N"/>
    <property type="match status" value="1"/>
</dbReference>
<dbReference type="GO" id="GO:1902600">
    <property type="term" value="P:proton transmembrane transport"/>
    <property type="evidence" value="ECO:0007669"/>
    <property type="project" value="TreeGrafter"/>
</dbReference>
<dbReference type="Gene3D" id="2.70.150.10">
    <property type="entry name" value="Calcium-transporting ATPase, cytoplasmic transduction domain A"/>
    <property type="match status" value="1"/>
</dbReference>
<feature type="domain" description="Cation-transporting P-type ATPase N-terminal" evidence="11">
    <location>
        <begin position="78"/>
        <end position="151"/>
    </location>
</feature>
<keyword evidence="5" id="KW-0067">ATP-binding</keyword>
<evidence type="ECO:0000256" key="4">
    <source>
        <dbReference type="ARBA" id="ARBA00022741"/>
    </source>
</evidence>
<dbReference type="Gene3D" id="1.20.1110.10">
    <property type="entry name" value="Calcium-transporting ATPase, transmembrane domain"/>
    <property type="match status" value="1"/>
</dbReference>
<dbReference type="Pfam" id="PF08282">
    <property type="entry name" value="Hydrolase_3"/>
    <property type="match status" value="1"/>
</dbReference>
<feature type="transmembrane region" description="Helical" evidence="10">
    <location>
        <begin position="1066"/>
        <end position="1082"/>
    </location>
</feature>
<dbReference type="SFLD" id="SFLDS00003">
    <property type="entry name" value="Haloacid_Dehalogenase"/>
    <property type="match status" value="1"/>
</dbReference>
<dbReference type="InterPro" id="IPR036412">
    <property type="entry name" value="HAD-like_sf"/>
</dbReference>
<dbReference type="Gene3D" id="3.40.1110.10">
    <property type="entry name" value="Calcium-transporting ATPase, cytoplasmic domain N"/>
    <property type="match status" value="1"/>
</dbReference>
<comment type="subcellular location">
    <subcellularLocation>
        <location evidence="1">Cell membrane</location>
        <topology evidence="1">Multi-pass membrane protein</topology>
    </subcellularLocation>
</comment>
<dbReference type="InterPro" id="IPR044492">
    <property type="entry name" value="P_typ_ATPase_HD_dom"/>
</dbReference>
<feature type="transmembrane region" description="Helical" evidence="10">
    <location>
        <begin position="1034"/>
        <end position="1054"/>
    </location>
</feature>
<dbReference type="SFLD" id="SFLDF00027">
    <property type="entry name" value="p-type_atpase"/>
    <property type="match status" value="1"/>
</dbReference>
<dbReference type="InterPro" id="IPR023298">
    <property type="entry name" value="ATPase_P-typ_TM_dom_sf"/>
</dbReference>
<dbReference type="SUPFAM" id="SSF56784">
    <property type="entry name" value="HAD-like"/>
    <property type="match status" value="1"/>
</dbReference>
<dbReference type="GO" id="GO:0005391">
    <property type="term" value="F:P-type sodium:potassium-exchanging transporter activity"/>
    <property type="evidence" value="ECO:0007669"/>
    <property type="project" value="TreeGrafter"/>
</dbReference>
<evidence type="ECO:0000256" key="3">
    <source>
        <dbReference type="ARBA" id="ARBA00022692"/>
    </source>
</evidence>
<feature type="transmembrane region" description="Helical" evidence="10">
    <location>
        <begin position="933"/>
        <end position="960"/>
    </location>
</feature>
<keyword evidence="2" id="KW-1003">Cell membrane</keyword>
<evidence type="ECO:0000256" key="5">
    <source>
        <dbReference type="ARBA" id="ARBA00022840"/>
    </source>
</evidence>
<dbReference type="OrthoDB" id="158672at2759"/>
<dbReference type="Pfam" id="PF13246">
    <property type="entry name" value="Cation_ATPase"/>
    <property type="match status" value="1"/>
</dbReference>
<dbReference type="GO" id="GO:0016887">
    <property type="term" value="F:ATP hydrolysis activity"/>
    <property type="evidence" value="ECO:0007669"/>
    <property type="project" value="InterPro"/>
</dbReference>
<feature type="transmembrane region" description="Helical" evidence="10">
    <location>
        <begin position="162"/>
        <end position="182"/>
    </location>
</feature>
<evidence type="ECO:0000256" key="8">
    <source>
        <dbReference type="ARBA" id="ARBA00023136"/>
    </source>
</evidence>
<dbReference type="SMART" id="SM00831">
    <property type="entry name" value="Cation_ATPase_N"/>
    <property type="match status" value="1"/>
</dbReference>
<evidence type="ECO:0000313" key="13">
    <source>
        <dbReference type="Proteomes" id="UP000054350"/>
    </source>
</evidence>
<dbReference type="GO" id="GO:1990573">
    <property type="term" value="P:potassium ion import across plasma membrane"/>
    <property type="evidence" value="ECO:0007669"/>
    <property type="project" value="TreeGrafter"/>
</dbReference>
<dbReference type="SUPFAM" id="SSF81665">
    <property type="entry name" value="Calcium ATPase, transmembrane domain M"/>
    <property type="match status" value="1"/>
</dbReference>
<dbReference type="InterPro" id="IPR018303">
    <property type="entry name" value="ATPase_P-typ_P_site"/>
</dbReference>
<reference evidence="13" key="2">
    <citation type="submission" date="2009-11" db="EMBL/GenBank/DDBJ databases">
        <title>The Genome Sequence of Allomyces macrogynus strain ATCC 38327.</title>
        <authorList>
            <consortium name="The Broad Institute Genome Sequencing Platform"/>
            <person name="Russ C."/>
            <person name="Cuomo C."/>
            <person name="Shea T."/>
            <person name="Young S.K."/>
            <person name="Zeng Q."/>
            <person name="Koehrsen M."/>
            <person name="Haas B."/>
            <person name="Borodovsky M."/>
            <person name="Guigo R."/>
            <person name="Alvarado L."/>
            <person name="Berlin A."/>
            <person name="Borenstein D."/>
            <person name="Chen Z."/>
            <person name="Engels R."/>
            <person name="Freedman E."/>
            <person name="Gellesch M."/>
            <person name="Goldberg J."/>
            <person name="Griggs A."/>
            <person name="Gujja S."/>
            <person name="Heiman D."/>
            <person name="Hepburn T."/>
            <person name="Howarth C."/>
            <person name="Jen D."/>
            <person name="Larson L."/>
            <person name="Lewis B."/>
            <person name="Mehta T."/>
            <person name="Park D."/>
            <person name="Pearson M."/>
            <person name="Roberts A."/>
            <person name="Saif S."/>
            <person name="Shenoy N."/>
            <person name="Sisk P."/>
            <person name="Stolte C."/>
            <person name="Sykes S."/>
            <person name="Walk T."/>
            <person name="White J."/>
            <person name="Yandava C."/>
            <person name="Burger G."/>
            <person name="Gray M.W."/>
            <person name="Holland P.W.H."/>
            <person name="King N."/>
            <person name="Lang F.B.F."/>
            <person name="Roger A.J."/>
            <person name="Ruiz-Trillo I."/>
            <person name="Lander E."/>
            <person name="Nusbaum C."/>
        </authorList>
    </citation>
    <scope>NUCLEOTIDE SEQUENCE [LARGE SCALE GENOMIC DNA]</scope>
    <source>
        <strain evidence="13">ATCC 38327</strain>
    </source>
</reference>
<dbReference type="InterPro" id="IPR050510">
    <property type="entry name" value="Cation_transp_ATPase_P-type"/>
</dbReference>
<dbReference type="NCBIfam" id="TIGR01494">
    <property type="entry name" value="ATPase_P-type"/>
    <property type="match status" value="2"/>
</dbReference>
<feature type="transmembrane region" description="Helical" evidence="10">
    <location>
        <begin position="324"/>
        <end position="345"/>
    </location>
</feature>
<keyword evidence="8 10" id="KW-0472">Membrane</keyword>